<evidence type="ECO:0000256" key="10">
    <source>
        <dbReference type="PIRSR" id="PIRSR639901-2"/>
    </source>
</evidence>
<comment type="catalytic activity">
    <reaction evidence="8 11">
        <text>lipid IVA (E. coli) + CMP-3-deoxy-beta-D-manno-octulosonate = alpha-Kdo-(2-&gt;6)-lipid IVA (E. coli) + CMP + H(+)</text>
        <dbReference type="Rhea" id="RHEA:28066"/>
        <dbReference type="ChEBI" id="CHEBI:15378"/>
        <dbReference type="ChEBI" id="CHEBI:58603"/>
        <dbReference type="ChEBI" id="CHEBI:60364"/>
        <dbReference type="ChEBI" id="CHEBI:60377"/>
        <dbReference type="ChEBI" id="CHEBI:85987"/>
        <dbReference type="EC" id="2.4.99.12"/>
    </reaction>
</comment>
<feature type="domain" description="Glycosyl transferase family 1" evidence="12">
    <location>
        <begin position="318"/>
        <end position="409"/>
    </location>
</feature>
<evidence type="ECO:0000313" key="14">
    <source>
        <dbReference type="EMBL" id="AKJ64302.1"/>
    </source>
</evidence>
<dbReference type="GO" id="GO:0030313">
    <property type="term" value="C:cell envelope"/>
    <property type="evidence" value="ECO:0007669"/>
    <property type="project" value="UniProtKB-SubCell"/>
</dbReference>
<dbReference type="OrthoDB" id="9789797at2"/>
<keyword evidence="5" id="KW-0997">Cell inner membrane</keyword>
<evidence type="ECO:0000256" key="2">
    <source>
        <dbReference type="ARBA" id="ARBA00004713"/>
    </source>
</evidence>
<dbReference type="RefSeq" id="WP_052881654.1">
    <property type="nucleotide sequence ID" value="NZ_CP010904.1"/>
</dbReference>
<evidence type="ECO:0000256" key="8">
    <source>
        <dbReference type="ARBA" id="ARBA00049183"/>
    </source>
</evidence>
<evidence type="ECO:0000256" key="11">
    <source>
        <dbReference type="RuleBase" id="RU365103"/>
    </source>
</evidence>
<sequence length="430" mass="47783">MVWILYQIILPAALLLSAPYYLLRMVRRGGYRRGFAERFAFYPARARSLTAKARRPVWVHAVSVGEVKVAAAFMAELRRRDPEVWFVLTTNTSTGRRLAERDPDRAELIVYMPLDLYPVMSRAMNLFRPERLVLVEIELWPNMIRLARRRGIPVSLINGRMSDRSCRGYARLRFLTRRLLPELSAVCVQGDRDAKRFIDLGAPRERVHVLGSAKYDGALTAAEEGGEAKQLIAAAGADRDAPVLVGGSTWPGEEETLWSIAQRLREGHPGLFVVLVPRHAERSTEIAERLRRLGARVARRSRLEDGDGEADMLLVDTTGELIDFYAAADVVFVGKSLDPNRGGQNPIEPAALGKPVVVGPHMENFPAVMKDLREARAVIEVEAGAALGATLERLLNDPGERNELGRRASELVAAKRGVLARTADVVMQAE</sequence>
<dbReference type="GO" id="GO:0009245">
    <property type="term" value="P:lipid A biosynthetic process"/>
    <property type="evidence" value="ECO:0007669"/>
    <property type="project" value="TreeGrafter"/>
</dbReference>
<keyword evidence="11" id="KW-0448">Lipopolysaccharide biosynthesis</keyword>
<reference evidence="15" key="1">
    <citation type="submission" date="2015-02" db="EMBL/GenBank/DDBJ databases">
        <title>Description and complete genome sequence of the first cultured representative of the subdivision 5 of the Verrucomicrobia phylum.</title>
        <authorList>
            <person name="Spring S."/>
            <person name="Bunk B."/>
            <person name="Sproer C."/>
            <person name="Klenk H.-P."/>
        </authorList>
    </citation>
    <scope>NUCLEOTIDE SEQUENCE [LARGE SCALE GENOMIC DNA]</scope>
    <source>
        <strain evidence="15">L21-Fru-AB</strain>
    </source>
</reference>
<dbReference type="PANTHER" id="PTHR42755:SF1">
    <property type="entry name" value="3-DEOXY-D-MANNO-OCTULOSONIC ACID TRANSFERASE, MITOCHONDRIAL-RELATED"/>
    <property type="match status" value="1"/>
</dbReference>
<dbReference type="UniPathway" id="UPA00958"/>
<feature type="domain" description="3-deoxy-D-manno-octulosonic-acid transferase N-terminal" evidence="13">
    <location>
        <begin position="34"/>
        <end position="216"/>
    </location>
</feature>
<reference evidence="14 15" key="2">
    <citation type="journal article" date="2016" name="ISME J.">
        <title>Characterization of the first cultured representative of Verrucomicrobia subdivision 5 indicates the proposal of a novel phylum.</title>
        <authorList>
            <person name="Spring S."/>
            <person name="Bunk B."/>
            <person name="Sproer C."/>
            <person name="Schumann P."/>
            <person name="Rohde M."/>
            <person name="Tindall B.J."/>
            <person name="Klenk H.P."/>
        </authorList>
    </citation>
    <scope>NUCLEOTIDE SEQUENCE [LARGE SCALE GENOMIC DNA]</scope>
    <source>
        <strain evidence="14 15">L21-Fru-AB</strain>
    </source>
</reference>
<keyword evidence="6 11" id="KW-0808">Transferase</keyword>
<dbReference type="InterPro" id="IPR007507">
    <property type="entry name" value="Glycos_transf_N"/>
</dbReference>
<accession>A0A0G3EG04</accession>
<keyword evidence="15" id="KW-1185">Reference proteome</keyword>
<keyword evidence="11" id="KW-0472">Membrane</keyword>
<dbReference type="GO" id="GO:0009244">
    <property type="term" value="P:lipopolysaccharide core region biosynthetic process"/>
    <property type="evidence" value="ECO:0007669"/>
    <property type="project" value="UniProtKB-UniRule"/>
</dbReference>
<gene>
    <name evidence="14" type="primary">waaA</name>
    <name evidence="14" type="ORF">L21SP4_01046</name>
</gene>
<dbReference type="STRING" id="1307763.L21SP4_01046"/>
<dbReference type="Proteomes" id="UP000035268">
    <property type="component" value="Chromosome"/>
</dbReference>
<keyword evidence="11" id="KW-1003">Cell membrane</keyword>
<dbReference type="InterPro" id="IPR001296">
    <property type="entry name" value="Glyco_trans_1"/>
</dbReference>
<feature type="site" description="Transition state stabilizer" evidence="10">
    <location>
        <position position="136"/>
    </location>
</feature>
<evidence type="ECO:0000256" key="5">
    <source>
        <dbReference type="ARBA" id="ARBA00022519"/>
    </source>
</evidence>
<comment type="function">
    <text evidence="11">Involved in lipopolysaccharide (LPS) biosynthesis. Catalyzes the transfer of 3-deoxy-D-manno-octulosonate (Kdo) residue(s) from CMP-Kdo to lipid IV(A), the tetraacyldisaccharide-1,4'-bisphosphate precursor of lipid A.</text>
</comment>
<comment type="similarity">
    <text evidence="11">Belongs to the glycosyltransferase group 1 family.</text>
</comment>
<dbReference type="KEGG" id="vbl:L21SP4_01046"/>
<evidence type="ECO:0000256" key="7">
    <source>
        <dbReference type="ARBA" id="ARBA00031445"/>
    </source>
</evidence>
<name>A0A0G3EG04_9BACT</name>
<dbReference type="Pfam" id="PF00534">
    <property type="entry name" value="Glycos_transf_1"/>
    <property type="match status" value="1"/>
</dbReference>
<dbReference type="Gene3D" id="3.40.50.11720">
    <property type="entry name" value="3-Deoxy-D-manno-octulosonic-acid transferase, N-terminal domain"/>
    <property type="match status" value="1"/>
</dbReference>
<dbReference type="Pfam" id="PF04413">
    <property type="entry name" value="Glycos_transf_N"/>
    <property type="match status" value="1"/>
</dbReference>
<dbReference type="EMBL" id="CP010904">
    <property type="protein sequence ID" value="AKJ64302.1"/>
    <property type="molecule type" value="Genomic_DNA"/>
</dbReference>
<dbReference type="AlphaFoldDB" id="A0A0G3EG04"/>
<organism evidence="14 15">
    <name type="scientific">Kiritimatiella glycovorans</name>
    <dbReference type="NCBI Taxonomy" id="1307763"/>
    <lineage>
        <taxon>Bacteria</taxon>
        <taxon>Pseudomonadati</taxon>
        <taxon>Kiritimatiellota</taxon>
        <taxon>Kiritimatiellia</taxon>
        <taxon>Kiritimatiellales</taxon>
        <taxon>Kiritimatiellaceae</taxon>
        <taxon>Kiritimatiella</taxon>
    </lineage>
</organism>
<feature type="active site" description="Proton acceptor" evidence="9">
    <location>
        <position position="66"/>
    </location>
</feature>
<comment type="pathway">
    <text evidence="2 11">Bacterial outer membrane biogenesis; LPS core biosynthesis.</text>
</comment>
<feature type="transmembrane region" description="Helical" evidence="11">
    <location>
        <begin position="6"/>
        <end position="23"/>
    </location>
</feature>
<comment type="subcellular location">
    <subcellularLocation>
        <location evidence="1">Cell envelope</location>
    </subcellularLocation>
    <subcellularLocation>
        <location evidence="11">Cell membrane</location>
    </subcellularLocation>
</comment>
<dbReference type="GO" id="GO:0005886">
    <property type="term" value="C:plasma membrane"/>
    <property type="evidence" value="ECO:0007669"/>
    <property type="project" value="UniProtKB-SubCell"/>
</dbReference>
<evidence type="ECO:0000313" key="15">
    <source>
        <dbReference type="Proteomes" id="UP000035268"/>
    </source>
</evidence>
<evidence type="ECO:0000256" key="6">
    <source>
        <dbReference type="ARBA" id="ARBA00022679"/>
    </source>
</evidence>
<evidence type="ECO:0000256" key="4">
    <source>
        <dbReference type="ARBA" id="ARBA00019077"/>
    </source>
</evidence>
<evidence type="ECO:0000259" key="12">
    <source>
        <dbReference type="Pfam" id="PF00534"/>
    </source>
</evidence>
<dbReference type="Gene3D" id="3.40.50.2000">
    <property type="entry name" value="Glycogen Phosphorylase B"/>
    <property type="match status" value="1"/>
</dbReference>
<keyword evidence="14" id="KW-0328">Glycosyltransferase</keyword>
<evidence type="ECO:0000256" key="1">
    <source>
        <dbReference type="ARBA" id="ARBA00004196"/>
    </source>
</evidence>
<dbReference type="PANTHER" id="PTHR42755">
    <property type="entry name" value="3-DEOXY-MANNO-OCTULOSONATE CYTIDYLYLTRANSFERASE"/>
    <property type="match status" value="1"/>
</dbReference>
<dbReference type="EC" id="2.4.99.12" evidence="3 11"/>
<dbReference type="InterPro" id="IPR038107">
    <property type="entry name" value="Glycos_transf_N_sf"/>
</dbReference>
<protein>
    <recommendedName>
        <fullName evidence="4 11">3-deoxy-D-manno-octulosonic acid transferase</fullName>
        <shortName evidence="11">Kdo transferase</shortName>
        <ecNumber evidence="3 11">2.4.99.12</ecNumber>
    </recommendedName>
    <alternativeName>
        <fullName evidence="7 11">Lipid IV(A) 3-deoxy-D-manno-octulosonic acid transferase</fullName>
    </alternativeName>
</protein>
<feature type="site" description="Transition state stabilizer" evidence="10">
    <location>
        <position position="214"/>
    </location>
</feature>
<keyword evidence="11" id="KW-0812">Transmembrane</keyword>
<dbReference type="GO" id="GO:0043842">
    <property type="term" value="F:Kdo transferase activity"/>
    <property type="evidence" value="ECO:0007669"/>
    <property type="project" value="UniProtKB-EC"/>
</dbReference>
<proteinExistence type="inferred from homology"/>
<keyword evidence="11" id="KW-1133">Transmembrane helix</keyword>
<evidence type="ECO:0000259" key="13">
    <source>
        <dbReference type="Pfam" id="PF04413"/>
    </source>
</evidence>
<dbReference type="SUPFAM" id="SSF53756">
    <property type="entry name" value="UDP-Glycosyltransferase/glycogen phosphorylase"/>
    <property type="match status" value="1"/>
</dbReference>
<dbReference type="InterPro" id="IPR039901">
    <property type="entry name" value="Kdotransferase"/>
</dbReference>
<evidence type="ECO:0000256" key="9">
    <source>
        <dbReference type="PIRSR" id="PIRSR639901-1"/>
    </source>
</evidence>
<evidence type="ECO:0000256" key="3">
    <source>
        <dbReference type="ARBA" id="ARBA00012621"/>
    </source>
</evidence>